<dbReference type="EMBL" id="CP002547">
    <property type="protein sequence ID" value="ADY57454.1"/>
    <property type="molecule type" value="Genomic_DNA"/>
</dbReference>
<dbReference type="SUPFAM" id="SSF109604">
    <property type="entry name" value="HD-domain/PDEase-like"/>
    <property type="match status" value="1"/>
</dbReference>
<dbReference type="RefSeq" id="WP_013626179.1">
    <property type="nucleotide sequence ID" value="NC_015172.1"/>
</dbReference>
<keyword evidence="3" id="KW-1185">Reference proteome</keyword>
<gene>
    <name evidence="2" type="ordered locus">Sgly_3188</name>
</gene>
<dbReference type="HOGENOM" id="CLU_000445_92_1_9"/>
<dbReference type="AlphaFoldDB" id="F0T1N0"/>
<evidence type="ECO:0000313" key="3">
    <source>
        <dbReference type="Proteomes" id="UP000007488"/>
    </source>
</evidence>
<reference evidence="2 3" key="1">
    <citation type="journal article" date="2011" name="Stand. Genomic Sci.">
        <title>Complete genome sequence of Syntrophobotulus glycolicus type strain (FlGlyR).</title>
        <authorList>
            <person name="Han C."/>
            <person name="Mwirichia R."/>
            <person name="Chertkov O."/>
            <person name="Held B."/>
            <person name="Lapidus A."/>
            <person name="Nolan M."/>
            <person name="Lucas S."/>
            <person name="Hammon N."/>
            <person name="Deshpande S."/>
            <person name="Cheng J.F."/>
            <person name="Tapia R."/>
            <person name="Goodwin L."/>
            <person name="Pitluck S."/>
            <person name="Huntemann M."/>
            <person name="Liolios K."/>
            <person name="Ivanova N."/>
            <person name="Pagani I."/>
            <person name="Mavromatis K."/>
            <person name="Ovchinikova G."/>
            <person name="Pati A."/>
            <person name="Chen A."/>
            <person name="Palaniappan K."/>
            <person name="Land M."/>
            <person name="Hauser L."/>
            <person name="Brambilla E.M."/>
            <person name="Rohde M."/>
            <person name="Spring S."/>
            <person name="Sikorski J."/>
            <person name="Goker M."/>
            <person name="Woyke T."/>
            <person name="Bristow J."/>
            <person name="Eisen J.A."/>
            <person name="Markowitz V."/>
            <person name="Hugenholtz P."/>
            <person name="Kyrpides N.C."/>
            <person name="Klenk H.P."/>
            <person name="Detter J.C."/>
        </authorList>
    </citation>
    <scope>NUCLEOTIDE SEQUENCE [LARGE SCALE GENOMIC DNA]</scope>
    <source>
        <strain evidence="3">DSM 8271 / FlGlyR</strain>
    </source>
</reference>
<dbReference type="Proteomes" id="UP000007488">
    <property type="component" value="Chromosome"/>
</dbReference>
<protein>
    <submittedName>
        <fullName evidence="2">Metal dependent phosphohydrolase</fullName>
    </submittedName>
</protein>
<dbReference type="SMART" id="SM00471">
    <property type="entry name" value="HDc"/>
    <property type="match status" value="1"/>
</dbReference>
<dbReference type="NCBIfam" id="TIGR00277">
    <property type="entry name" value="HDIG"/>
    <property type="match status" value="1"/>
</dbReference>
<dbReference type="PROSITE" id="PS51832">
    <property type="entry name" value="HD_GYP"/>
    <property type="match status" value="1"/>
</dbReference>
<dbReference type="OrthoDB" id="9798833at2"/>
<dbReference type="PANTHER" id="PTHR43155">
    <property type="entry name" value="CYCLIC DI-GMP PHOSPHODIESTERASE PA4108-RELATED"/>
    <property type="match status" value="1"/>
</dbReference>
<evidence type="ECO:0000313" key="2">
    <source>
        <dbReference type="EMBL" id="ADY57454.1"/>
    </source>
</evidence>
<dbReference type="eggNOG" id="COG2206">
    <property type="taxonomic scope" value="Bacteria"/>
</dbReference>
<dbReference type="InterPro" id="IPR006675">
    <property type="entry name" value="HDIG_dom"/>
</dbReference>
<name>F0T1N0_SYNGF</name>
<dbReference type="InterPro" id="IPR003607">
    <property type="entry name" value="HD/PDEase_dom"/>
</dbReference>
<dbReference type="STRING" id="645991.Sgly_3188"/>
<reference evidence="3" key="2">
    <citation type="submission" date="2011-02" db="EMBL/GenBank/DDBJ databases">
        <title>The complete genome of Syntrophobotulus glycolicus DSM 8271.</title>
        <authorList>
            <person name="Lucas S."/>
            <person name="Copeland A."/>
            <person name="Lapidus A."/>
            <person name="Bruce D."/>
            <person name="Goodwin L."/>
            <person name="Pitluck S."/>
            <person name="Kyrpides N."/>
            <person name="Mavromatis K."/>
            <person name="Pagani I."/>
            <person name="Ivanova N."/>
            <person name="Mikhailova N."/>
            <person name="Chertkov O."/>
            <person name="Held B."/>
            <person name="Detter J.C."/>
            <person name="Tapia R."/>
            <person name="Han C."/>
            <person name="Land M."/>
            <person name="Hauser L."/>
            <person name="Markowitz V."/>
            <person name="Cheng J.-F."/>
            <person name="Hugenholtz P."/>
            <person name="Woyke T."/>
            <person name="Wu D."/>
            <person name="Spring S."/>
            <person name="Schroeder M."/>
            <person name="Brambilla E."/>
            <person name="Klenk H.-P."/>
            <person name="Eisen J.A."/>
        </authorList>
    </citation>
    <scope>NUCLEOTIDE SEQUENCE [LARGE SCALE GENOMIC DNA]</scope>
    <source>
        <strain evidence="3">DSM 8271 / FlGlyR</strain>
    </source>
</reference>
<feature type="domain" description="HD-GYP" evidence="1">
    <location>
        <begin position="111"/>
        <end position="307"/>
    </location>
</feature>
<evidence type="ECO:0000259" key="1">
    <source>
        <dbReference type="PROSITE" id="PS51832"/>
    </source>
</evidence>
<organism evidence="2 3">
    <name type="scientific">Syntrophobotulus glycolicus (strain DSM 8271 / FlGlyR)</name>
    <dbReference type="NCBI Taxonomy" id="645991"/>
    <lineage>
        <taxon>Bacteria</taxon>
        <taxon>Bacillati</taxon>
        <taxon>Bacillota</taxon>
        <taxon>Clostridia</taxon>
        <taxon>Eubacteriales</taxon>
        <taxon>Desulfitobacteriaceae</taxon>
        <taxon>Syntrophobotulus</taxon>
    </lineage>
</organism>
<dbReference type="CDD" id="cd00077">
    <property type="entry name" value="HDc"/>
    <property type="match status" value="1"/>
</dbReference>
<accession>F0T1N0</accession>
<dbReference type="InterPro" id="IPR037522">
    <property type="entry name" value="HD_GYP_dom"/>
</dbReference>
<sequence length="361" mass="41258">MIKIKASPFTCKIGDQVAVDIFNQYGLLIVAKNTIINEYILKNLINMGIKDFWIFRAAQKRQSAGIDPELDEFYENYENNIKTLKKIIQNLSNDDQADINNLDMISDFIFSEMACNQYLVKFLCDIKNHDNYTFEHSLNVAFYSALICRWMNLTEKKTKNIIKTGLLHDIGKTKIPLDLLNKKEKLCSEELKVIQKHAMYGYNMIKEIISMDSDIKVGVLLHHEREDGSGYPNRYTGRQLNMNTKIVSIADTYDALTSDREYRGKYTPFTALDILMTEGLTTYDISIMNTFVNNLIFHYVGSQVLLNSGETGKVIHIPKYNITRPIIYVNSELVDLSKENQLNIVGIVNDTSVADQGNTGP</sequence>
<proteinExistence type="predicted"/>
<dbReference type="PANTHER" id="PTHR43155:SF2">
    <property type="entry name" value="CYCLIC DI-GMP PHOSPHODIESTERASE PA4108"/>
    <property type="match status" value="1"/>
</dbReference>
<dbReference type="Pfam" id="PF13487">
    <property type="entry name" value="HD_5"/>
    <property type="match status" value="1"/>
</dbReference>
<dbReference type="Gene3D" id="1.10.3210.10">
    <property type="entry name" value="Hypothetical protein af1432"/>
    <property type="match status" value="1"/>
</dbReference>
<dbReference type="KEGG" id="sgy:Sgly_3188"/>